<comment type="caution">
    <text evidence="10">The sequence shown here is derived from an EMBL/GenBank/DDBJ whole genome shotgun (WGS) entry which is preliminary data.</text>
</comment>
<comment type="subcellular location">
    <subcellularLocation>
        <location evidence="1 8">Cell membrane</location>
        <topology evidence="1 8">Multi-pass membrane protein</topology>
    </subcellularLocation>
</comment>
<evidence type="ECO:0000256" key="8">
    <source>
        <dbReference type="RuleBase" id="RU363032"/>
    </source>
</evidence>
<evidence type="ECO:0000313" key="10">
    <source>
        <dbReference type="EMBL" id="GHA71700.1"/>
    </source>
</evidence>
<dbReference type="CDD" id="cd06261">
    <property type="entry name" value="TM_PBP2"/>
    <property type="match status" value="1"/>
</dbReference>
<feature type="transmembrane region" description="Helical" evidence="8">
    <location>
        <begin position="121"/>
        <end position="144"/>
    </location>
</feature>
<dbReference type="Gene3D" id="1.10.3720.10">
    <property type="entry name" value="MetI-like"/>
    <property type="match status" value="1"/>
</dbReference>
<feature type="transmembrane region" description="Helical" evidence="8">
    <location>
        <begin position="175"/>
        <end position="197"/>
    </location>
</feature>
<dbReference type="InterPro" id="IPR000515">
    <property type="entry name" value="MetI-like"/>
</dbReference>
<dbReference type="PROSITE" id="PS50928">
    <property type="entry name" value="ABC_TM1"/>
    <property type="match status" value="1"/>
</dbReference>
<comment type="similarity">
    <text evidence="2">Belongs to the binding-protein-dependent transport system permease family. CysTW subfamily.</text>
</comment>
<dbReference type="SUPFAM" id="SSF161098">
    <property type="entry name" value="MetI-like"/>
    <property type="match status" value="1"/>
</dbReference>
<dbReference type="PANTHER" id="PTHR42929:SF3">
    <property type="entry name" value="PUTRESCINE TRANSPORT SYSTEM PERMEASE PROTEIN POTH"/>
    <property type="match status" value="1"/>
</dbReference>
<keyword evidence="11" id="KW-1185">Reference proteome</keyword>
<dbReference type="AlphaFoldDB" id="A0A8J3CMP4"/>
<evidence type="ECO:0000256" key="4">
    <source>
        <dbReference type="ARBA" id="ARBA00022475"/>
    </source>
</evidence>
<keyword evidence="7 8" id="KW-0472">Membrane</keyword>
<protein>
    <submittedName>
        <fullName evidence="10">Putrescine ABC transporter permease</fullName>
    </submittedName>
</protein>
<evidence type="ECO:0000256" key="3">
    <source>
        <dbReference type="ARBA" id="ARBA00022448"/>
    </source>
</evidence>
<evidence type="ECO:0000256" key="2">
    <source>
        <dbReference type="ARBA" id="ARBA00007069"/>
    </source>
</evidence>
<evidence type="ECO:0000256" key="6">
    <source>
        <dbReference type="ARBA" id="ARBA00022989"/>
    </source>
</evidence>
<proteinExistence type="inferred from homology"/>
<dbReference type="GO" id="GO:0005886">
    <property type="term" value="C:plasma membrane"/>
    <property type="evidence" value="ECO:0007669"/>
    <property type="project" value="UniProtKB-SubCell"/>
</dbReference>
<feature type="transmembrane region" description="Helical" evidence="8">
    <location>
        <begin position="89"/>
        <end position="109"/>
    </location>
</feature>
<name>A0A8J3CMP4_9BURK</name>
<dbReference type="PANTHER" id="PTHR42929">
    <property type="entry name" value="INNER MEMBRANE ABC TRANSPORTER PERMEASE PROTEIN YDCU-RELATED-RELATED"/>
    <property type="match status" value="1"/>
</dbReference>
<gene>
    <name evidence="10" type="primary">potH</name>
    <name evidence="10" type="ORF">GCM10009007_10730</name>
</gene>
<dbReference type="GO" id="GO:0055085">
    <property type="term" value="P:transmembrane transport"/>
    <property type="evidence" value="ECO:0007669"/>
    <property type="project" value="InterPro"/>
</dbReference>
<feature type="domain" description="ABC transmembrane type-1" evidence="9">
    <location>
        <begin position="85"/>
        <end position="295"/>
    </location>
</feature>
<feature type="transmembrane region" description="Helical" evidence="8">
    <location>
        <begin position="218"/>
        <end position="240"/>
    </location>
</feature>
<keyword evidence="5 8" id="KW-0812">Transmembrane</keyword>
<reference evidence="10" key="2">
    <citation type="submission" date="2020-09" db="EMBL/GenBank/DDBJ databases">
        <authorList>
            <person name="Sun Q."/>
            <person name="Kim S."/>
        </authorList>
    </citation>
    <scope>NUCLEOTIDE SEQUENCE</scope>
    <source>
        <strain evidence="10">KCTC 32501</strain>
    </source>
</reference>
<dbReference type="Pfam" id="PF00528">
    <property type="entry name" value="BPD_transp_1"/>
    <property type="match status" value="1"/>
</dbReference>
<keyword evidence="4" id="KW-1003">Cell membrane</keyword>
<evidence type="ECO:0000313" key="11">
    <source>
        <dbReference type="Proteomes" id="UP000614287"/>
    </source>
</evidence>
<reference evidence="10" key="1">
    <citation type="journal article" date="2014" name="Int. J. Syst. Evol. Microbiol.">
        <title>Complete genome sequence of Corynebacterium casei LMG S-19264T (=DSM 44701T), isolated from a smear-ripened cheese.</title>
        <authorList>
            <consortium name="US DOE Joint Genome Institute (JGI-PGF)"/>
            <person name="Walter F."/>
            <person name="Albersmeier A."/>
            <person name="Kalinowski J."/>
            <person name="Ruckert C."/>
        </authorList>
    </citation>
    <scope>NUCLEOTIDE SEQUENCE</scope>
    <source>
        <strain evidence="10">KCTC 32501</strain>
    </source>
</reference>
<keyword evidence="6 8" id="KW-1133">Transmembrane helix</keyword>
<feature type="transmembrane region" description="Helical" evidence="8">
    <location>
        <begin position="277"/>
        <end position="295"/>
    </location>
</feature>
<organism evidence="10 11">
    <name type="scientific">Formosimonas limnophila</name>
    <dbReference type="NCBI Taxonomy" id="1384487"/>
    <lineage>
        <taxon>Bacteria</taxon>
        <taxon>Pseudomonadati</taxon>
        <taxon>Pseudomonadota</taxon>
        <taxon>Betaproteobacteria</taxon>
        <taxon>Burkholderiales</taxon>
        <taxon>Burkholderiaceae</taxon>
        <taxon>Formosimonas</taxon>
    </lineage>
</organism>
<dbReference type="InterPro" id="IPR035906">
    <property type="entry name" value="MetI-like_sf"/>
</dbReference>
<dbReference type="Proteomes" id="UP000614287">
    <property type="component" value="Unassembled WGS sequence"/>
</dbReference>
<accession>A0A8J3CMP4</accession>
<feature type="transmembrane region" description="Helical" evidence="8">
    <location>
        <begin position="21"/>
        <end position="45"/>
    </location>
</feature>
<evidence type="ECO:0000256" key="1">
    <source>
        <dbReference type="ARBA" id="ARBA00004651"/>
    </source>
</evidence>
<keyword evidence="3 8" id="KW-0813">Transport</keyword>
<dbReference type="RefSeq" id="WP_189492754.1">
    <property type="nucleotide sequence ID" value="NZ_BMZG01000005.1"/>
</dbReference>
<sequence>MKKSNKSPTTPRSAWGKWTVIGIPYFWLFVMLLVPFIYLAMISVAEMVSGGGFMPVYRDGGWFFKDNYSPILTDIIEGGPYRTAYLSSVYYAGLTAIGCLIIGYPFAYFMARAPKELQPTLLMFVMLPFWISMLIRVYAIKILFDDSGFLVTTLTGALTSMGLIDEPLHLLGTSFSMMFGMIYVYLPFMILPLYSTLSKMDSRYWEAAADLGSTPLKTFFLITVPLSKAGIIAGLMLVFIPCIGEYVIPQLLGGADTLMIGRVLADEYFQNADWPRASALAISIILMVIVPMMILNKYQEVAGETK</sequence>
<evidence type="ECO:0000256" key="5">
    <source>
        <dbReference type="ARBA" id="ARBA00022692"/>
    </source>
</evidence>
<dbReference type="EMBL" id="BMZG01000005">
    <property type="protein sequence ID" value="GHA71700.1"/>
    <property type="molecule type" value="Genomic_DNA"/>
</dbReference>
<evidence type="ECO:0000259" key="9">
    <source>
        <dbReference type="PROSITE" id="PS50928"/>
    </source>
</evidence>
<evidence type="ECO:0000256" key="7">
    <source>
        <dbReference type="ARBA" id="ARBA00023136"/>
    </source>
</evidence>